<dbReference type="EMBL" id="JASNJD010000013">
    <property type="protein sequence ID" value="MDK3019267.1"/>
    <property type="molecule type" value="Genomic_DNA"/>
</dbReference>
<feature type="transmembrane region" description="Helical" evidence="1">
    <location>
        <begin position="74"/>
        <end position="92"/>
    </location>
</feature>
<organism evidence="2 3">
    <name type="scientific">Pseudodonghicola flavimaris</name>
    <dbReference type="NCBI Taxonomy" id="3050036"/>
    <lineage>
        <taxon>Bacteria</taxon>
        <taxon>Pseudomonadati</taxon>
        <taxon>Pseudomonadota</taxon>
        <taxon>Alphaproteobacteria</taxon>
        <taxon>Rhodobacterales</taxon>
        <taxon>Paracoccaceae</taxon>
        <taxon>Pseudodonghicola</taxon>
    </lineage>
</organism>
<feature type="transmembrane region" description="Helical" evidence="1">
    <location>
        <begin position="43"/>
        <end position="62"/>
    </location>
</feature>
<dbReference type="RefSeq" id="WP_284482068.1">
    <property type="nucleotide sequence ID" value="NZ_JASNJD010000013.1"/>
</dbReference>
<protein>
    <recommendedName>
        <fullName evidence="4">DUF2244 domain-containing protein</fullName>
    </recommendedName>
</protein>
<proteinExistence type="predicted"/>
<evidence type="ECO:0000313" key="3">
    <source>
        <dbReference type="Proteomes" id="UP001243757"/>
    </source>
</evidence>
<evidence type="ECO:0000256" key="1">
    <source>
        <dbReference type="SAM" id="Phobius"/>
    </source>
</evidence>
<evidence type="ECO:0008006" key="4">
    <source>
        <dbReference type="Google" id="ProtNLM"/>
    </source>
</evidence>
<accession>A0ABT7F3S6</accession>
<keyword evidence="1" id="KW-1133">Transmembrane helix</keyword>
<name>A0ABT7F3S6_9RHOB</name>
<comment type="caution">
    <text evidence="2">The sequence shown here is derived from an EMBL/GenBank/DDBJ whole genome shotgun (WGS) entry which is preliminary data.</text>
</comment>
<keyword evidence="1" id="KW-0812">Transmembrane</keyword>
<keyword evidence="3" id="KW-1185">Reference proteome</keyword>
<reference evidence="2 3" key="1">
    <citation type="submission" date="2023-05" db="EMBL/GenBank/DDBJ databases">
        <title>Pseudodonghicola sp. nov.</title>
        <authorList>
            <person name="Huang J."/>
        </authorList>
    </citation>
    <scope>NUCLEOTIDE SEQUENCE [LARGE SCALE GENOMIC DNA]</scope>
    <source>
        <strain evidence="2 3">IC7</strain>
    </source>
</reference>
<gene>
    <name evidence="2" type="ORF">QO033_16425</name>
</gene>
<dbReference type="Proteomes" id="UP001243757">
    <property type="component" value="Unassembled WGS sequence"/>
</dbReference>
<sequence>MSKMDFAGFSPAEAVTTAAAVTSPRRNGALSIVLAPRFSVDGALARFVGSVLVIASGAMWMLPDAQADADLVVMKLGASLFFLLVGVALMAYDDLLRRPEACFDPLRRELRVLRMAADGRVETTLRRGYDSFGRVEWRGHRVRIYEMDGTLLLGLTVREAAQRAQLSDQLAQHVNLCA</sequence>
<evidence type="ECO:0000313" key="2">
    <source>
        <dbReference type="EMBL" id="MDK3019267.1"/>
    </source>
</evidence>
<keyword evidence="1" id="KW-0472">Membrane</keyword>